<evidence type="ECO:0000256" key="1">
    <source>
        <dbReference type="SAM" id="SignalP"/>
    </source>
</evidence>
<proteinExistence type="predicted"/>
<dbReference type="Proteomes" id="UP000751224">
    <property type="component" value="Unassembled WGS sequence"/>
</dbReference>
<dbReference type="RefSeq" id="WP_303887164.1">
    <property type="nucleotide sequence ID" value="NZ_JAGZCC010000031.1"/>
</dbReference>
<evidence type="ECO:0008006" key="4">
    <source>
        <dbReference type="Google" id="ProtNLM"/>
    </source>
</evidence>
<name>A0A943EHU0_9FIRM</name>
<evidence type="ECO:0000313" key="3">
    <source>
        <dbReference type="Proteomes" id="UP000751224"/>
    </source>
</evidence>
<feature type="chain" id="PRO_5037706339" description="DUF5640 domain-containing protein" evidence="1">
    <location>
        <begin position="32"/>
        <end position="138"/>
    </location>
</feature>
<sequence>MQRKIKKNFVKIFGVILSLMMIVAIMPNVSAAIPVDNTLIINDGSVGNENELHKFYFSGDWTFGNNGACYNGDEHYIFERQIDDSTYISIAFEGTGIELYASLKDKHGMLDVYLDDTKVGTIDQYRSTIMDQEKNVFD</sequence>
<dbReference type="Gene3D" id="2.60.120.260">
    <property type="entry name" value="Galactose-binding domain-like"/>
    <property type="match status" value="1"/>
</dbReference>
<comment type="caution">
    <text evidence="2">The sequence shown here is derived from an EMBL/GenBank/DDBJ whole genome shotgun (WGS) entry which is preliminary data.</text>
</comment>
<organism evidence="2 3">
    <name type="scientific">Thomasclavelia spiroformis</name>
    <dbReference type="NCBI Taxonomy" id="29348"/>
    <lineage>
        <taxon>Bacteria</taxon>
        <taxon>Bacillati</taxon>
        <taxon>Bacillota</taxon>
        <taxon>Erysipelotrichia</taxon>
        <taxon>Erysipelotrichales</taxon>
        <taxon>Coprobacillaceae</taxon>
        <taxon>Thomasclavelia</taxon>
    </lineage>
</organism>
<evidence type="ECO:0000313" key="2">
    <source>
        <dbReference type="EMBL" id="MBS5588419.1"/>
    </source>
</evidence>
<dbReference type="AlphaFoldDB" id="A0A943EHU0"/>
<protein>
    <recommendedName>
        <fullName evidence="4">DUF5640 domain-containing protein</fullName>
    </recommendedName>
</protein>
<keyword evidence="1" id="KW-0732">Signal</keyword>
<reference evidence="2" key="1">
    <citation type="submission" date="2021-02" db="EMBL/GenBank/DDBJ databases">
        <title>Infant gut strain persistence is associated with maternal origin, phylogeny, and functional potential including surface adhesion and iron acquisition.</title>
        <authorList>
            <person name="Lou Y.C."/>
        </authorList>
    </citation>
    <scope>NUCLEOTIDE SEQUENCE</scope>
    <source>
        <strain evidence="2">L3_108_000G1_dasL3_108_000G1_metabat.metabat.11</strain>
    </source>
</reference>
<dbReference type="EMBL" id="JAGZCC010000031">
    <property type="protein sequence ID" value="MBS5588419.1"/>
    <property type="molecule type" value="Genomic_DNA"/>
</dbReference>
<feature type="signal peptide" evidence="1">
    <location>
        <begin position="1"/>
        <end position="31"/>
    </location>
</feature>
<gene>
    <name evidence="2" type="ORF">KHX14_06325</name>
</gene>
<accession>A0A943EHU0</accession>